<dbReference type="HOGENOM" id="CLU_090733_0_0_1"/>
<accession>A0A0C3DT74</accession>
<dbReference type="AlphaFoldDB" id="A0A0C3DT74"/>
<gene>
    <name evidence="1" type="ORF">SCLCIDRAFT_27561</name>
</gene>
<dbReference type="Proteomes" id="UP000053989">
    <property type="component" value="Unassembled WGS sequence"/>
</dbReference>
<evidence type="ECO:0000313" key="1">
    <source>
        <dbReference type="EMBL" id="KIM59131.1"/>
    </source>
</evidence>
<keyword evidence="2" id="KW-1185">Reference proteome</keyword>
<reference evidence="2" key="2">
    <citation type="submission" date="2015-01" db="EMBL/GenBank/DDBJ databases">
        <title>Evolutionary Origins and Diversification of the Mycorrhizal Mutualists.</title>
        <authorList>
            <consortium name="DOE Joint Genome Institute"/>
            <consortium name="Mycorrhizal Genomics Consortium"/>
            <person name="Kohler A."/>
            <person name="Kuo A."/>
            <person name="Nagy L.G."/>
            <person name="Floudas D."/>
            <person name="Copeland A."/>
            <person name="Barry K.W."/>
            <person name="Cichocki N."/>
            <person name="Veneault-Fourrey C."/>
            <person name="LaButti K."/>
            <person name="Lindquist E.A."/>
            <person name="Lipzen A."/>
            <person name="Lundell T."/>
            <person name="Morin E."/>
            <person name="Murat C."/>
            <person name="Riley R."/>
            <person name="Ohm R."/>
            <person name="Sun H."/>
            <person name="Tunlid A."/>
            <person name="Henrissat B."/>
            <person name="Grigoriev I.V."/>
            <person name="Hibbett D.S."/>
            <person name="Martin F."/>
        </authorList>
    </citation>
    <scope>NUCLEOTIDE SEQUENCE [LARGE SCALE GENOMIC DNA]</scope>
    <source>
        <strain evidence="2">Foug A</strain>
    </source>
</reference>
<evidence type="ECO:0000313" key="2">
    <source>
        <dbReference type="Proteomes" id="UP000053989"/>
    </source>
</evidence>
<name>A0A0C3DT74_9AGAM</name>
<dbReference type="EMBL" id="KN822077">
    <property type="protein sequence ID" value="KIM59131.1"/>
    <property type="molecule type" value="Genomic_DNA"/>
</dbReference>
<organism evidence="1 2">
    <name type="scientific">Scleroderma citrinum Foug A</name>
    <dbReference type="NCBI Taxonomy" id="1036808"/>
    <lineage>
        <taxon>Eukaryota</taxon>
        <taxon>Fungi</taxon>
        <taxon>Dikarya</taxon>
        <taxon>Basidiomycota</taxon>
        <taxon>Agaricomycotina</taxon>
        <taxon>Agaricomycetes</taxon>
        <taxon>Agaricomycetidae</taxon>
        <taxon>Boletales</taxon>
        <taxon>Sclerodermatineae</taxon>
        <taxon>Sclerodermataceae</taxon>
        <taxon>Scleroderma</taxon>
    </lineage>
</organism>
<sequence length="251" mass="29036">MPATPTLKHTQQAKATKRWLSKPGVREVQNEKSHIRMQQLRERRKTIMDAQVPAHKISVYADQDDDQNNYRTHTETPKDSYLDHDQASAGSHWQFTHQDSMDPLPSALPELRVAIHDWQTEWESKADWDHNFNLALECEAHACMGHHFICVLRQLVQELCHGRGSRDKLCDIFLQAFDCLVTVVSKVKFFEVKLHEYAPLNPLSKCSDFILEQAMSVTHVAVIHCMRTGPAYEEEFMKMDYPDVRNGYSTS</sequence>
<reference evidence="1 2" key="1">
    <citation type="submission" date="2014-04" db="EMBL/GenBank/DDBJ databases">
        <authorList>
            <consortium name="DOE Joint Genome Institute"/>
            <person name="Kuo A."/>
            <person name="Kohler A."/>
            <person name="Nagy L.G."/>
            <person name="Floudas D."/>
            <person name="Copeland A."/>
            <person name="Barry K.W."/>
            <person name="Cichocki N."/>
            <person name="Veneault-Fourrey C."/>
            <person name="LaButti K."/>
            <person name="Lindquist E.A."/>
            <person name="Lipzen A."/>
            <person name="Lundell T."/>
            <person name="Morin E."/>
            <person name="Murat C."/>
            <person name="Sun H."/>
            <person name="Tunlid A."/>
            <person name="Henrissat B."/>
            <person name="Grigoriev I.V."/>
            <person name="Hibbett D.S."/>
            <person name="Martin F."/>
            <person name="Nordberg H.P."/>
            <person name="Cantor M.N."/>
            <person name="Hua S.X."/>
        </authorList>
    </citation>
    <scope>NUCLEOTIDE SEQUENCE [LARGE SCALE GENOMIC DNA]</scope>
    <source>
        <strain evidence="1 2">Foug A</strain>
    </source>
</reference>
<proteinExistence type="predicted"/>
<dbReference type="InParanoid" id="A0A0C3DT74"/>
<protein>
    <submittedName>
        <fullName evidence="1">Uncharacterized protein</fullName>
    </submittedName>
</protein>
<dbReference type="OrthoDB" id="2659386at2759"/>